<evidence type="ECO:0000256" key="6">
    <source>
        <dbReference type="RuleBase" id="RU000461"/>
    </source>
</evidence>
<keyword evidence="7" id="KW-0812">Transmembrane</keyword>
<keyword evidence="7" id="KW-1133">Transmembrane helix</keyword>
<dbReference type="AlphaFoldDB" id="A0A0C3HL22"/>
<dbReference type="PANTHER" id="PTHR24305:SF166">
    <property type="entry name" value="CYTOCHROME P450 12A4, MITOCHONDRIAL-RELATED"/>
    <property type="match status" value="1"/>
</dbReference>
<feature type="binding site" description="axial binding residue" evidence="5">
    <location>
        <position position="425"/>
    </location>
    <ligand>
        <name>heme</name>
        <dbReference type="ChEBI" id="CHEBI:30413"/>
    </ligand>
    <ligandPart>
        <name>Fe</name>
        <dbReference type="ChEBI" id="CHEBI:18248"/>
    </ligandPart>
</feature>
<keyword evidence="3 5" id="KW-0479">Metal-binding</keyword>
<dbReference type="GO" id="GO:0020037">
    <property type="term" value="F:heme binding"/>
    <property type="evidence" value="ECO:0007669"/>
    <property type="project" value="InterPro"/>
</dbReference>
<dbReference type="SUPFAM" id="SSF48264">
    <property type="entry name" value="Cytochrome P450"/>
    <property type="match status" value="1"/>
</dbReference>
<dbReference type="HOGENOM" id="CLU_001570_25_2_1"/>
<dbReference type="GO" id="GO:0016705">
    <property type="term" value="F:oxidoreductase activity, acting on paired donors, with incorporation or reduction of molecular oxygen"/>
    <property type="evidence" value="ECO:0007669"/>
    <property type="project" value="InterPro"/>
</dbReference>
<keyword evidence="7" id="KW-0472">Membrane</keyword>
<dbReference type="Proteomes" id="UP000054321">
    <property type="component" value="Unassembled WGS sequence"/>
</dbReference>
<keyword evidence="6" id="KW-0560">Oxidoreductase</keyword>
<evidence type="ECO:0008006" key="10">
    <source>
        <dbReference type="Google" id="ProtNLM"/>
    </source>
</evidence>
<evidence type="ECO:0000256" key="1">
    <source>
        <dbReference type="ARBA" id="ARBA00001971"/>
    </source>
</evidence>
<dbReference type="PANTHER" id="PTHR24305">
    <property type="entry name" value="CYTOCHROME P450"/>
    <property type="match status" value="1"/>
</dbReference>
<sequence>MTARRNDFLKPVEIYGIIDIFGSNMLSSEGDNWKRHRKVVAPAFSEKSNALVWKESLKQASGMLKFWSKLEGNSPEYMKVKDTAPDTALMALHVISGAGFGVRQVWDDEDEKDLGIRTIPGFNTAKLRENHSLTFKYCLNTLSHGIIWMAIFPIWLLKLLPFDEHKKLVQSYVECSEYLKELCDYKVHQLERGEKAENGTMDLMGPLIIASENKPDDSNGQYMSKQDVIANSWIFLFAGHETSANTLHFSFLFLAIALDSQARLQGEIDSIVGSRSFEDWTYDVDMGRLYMSMVGATMNETLRLMPPIVDIPKIVKKIPQPLTIEGKSFMIPTNTFIHINTVGVHRNPRYWPHSPSKISSKPHDLDDFVPERWLSPASKSVSEPKECRNSGSVDGLENASFDSSDKLFTPIKGAFIPFSEGARACPGRRFAQVEITAVIAVIFKTHTVELDVSEWASDEEIEQMGNDERRAIYDKAKRKAIKLIRESESVITLQMLGTNVPVRFVKRGEERFMKSYIS</sequence>
<dbReference type="GO" id="GO:0004497">
    <property type="term" value="F:monooxygenase activity"/>
    <property type="evidence" value="ECO:0007669"/>
    <property type="project" value="UniProtKB-KW"/>
</dbReference>
<dbReference type="Gene3D" id="1.10.630.10">
    <property type="entry name" value="Cytochrome P450"/>
    <property type="match status" value="1"/>
</dbReference>
<dbReference type="GO" id="GO:0005506">
    <property type="term" value="F:iron ion binding"/>
    <property type="evidence" value="ECO:0007669"/>
    <property type="project" value="InterPro"/>
</dbReference>
<organism evidence="8 9">
    <name type="scientific">Oidiodendron maius (strain Zn)</name>
    <dbReference type="NCBI Taxonomy" id="913774"/>
    <lineage>
        <taxon>Eukaryota</taxon>
        <taxon>Fungi</taxon>
        <taxon>Dikarya</taxon>
        <taxon>Ascomycota</taxon>
        <taxon>Pezizomycotina</taxon>
        <taxon>Leotiomycetes</taxon>
        <taxon>Leotiomycetes incertae sedis</taxon>
        <taxon>Myxotrichaceae</taxon>
        <taxon>Oidiodendron</taxon>
    </lineage>
</organism>
<evidence type="ECO:0000313" key="9">
    <source>
        <dbReference type="Proteomes" id="UP000054321"/>
    </source>
</evidence>
<dbReference type="PRINTS" id="PR00385">
    <property type="entry name" value="P450"/>
</dbReference>
<comment type="similarity">
    <text evidence="2 6">Belongs to the cytochrome P450 family.</text>
</comment>
<dbReference type="Pfam" id="PF00067">
    <property type="entry name" value="p450"/>
    <property type="match status" value="1"/>
</dbReference>
<dbReference type="InterPro" id="IPR017972">
    <property type="entry name" value="Cyt_P450_CS"/>
</dbReference>
<evidence type="ECO:0000313" key="8">
    <source>
        <dbReference type="EMBL" id="KIN08931.1"/>
    </source>
</evidence>
<dbReference type="PROSITE" id="PS00086">
    <property type="entry name" value="CYTOCHROME_P450"/>
    <property type="match status" value="1"/>
</dbReference>
<dbReference type="InterPro" id="IPR036396">
    <property type="entry name" value="Cyt_P450_sf"/>
</dbReference>
<evidence type="ECO:0000256" key="5">
    <source>
        <dbReference type="PIRSR" id="PIRSR602401-1"/>
    </source>
</evidence>
<reference evidence="9" key="2">
    <citation type="submission" date="2015-01" db="EMBL/GenBank/DDBJ databases">
        <title>Evolutionary Origins and Diversification of the Mycorrhizal Mutualists.</title>
        <authorList>
            <consortium name="DOE Joint Genome Institute"/>
            <consortium name="Mycorrhizal Genomics Consortium"/>
            <person name="Kohler A."/>
            <person name="Kuo A."/>
            <person name="Nagy L.G."/>
            <person name="Floudas D."/>
            <person name="Copeland A."/>
            <person name="Barry K.W."/>
            <person name="Cichocki N."/>
            <person name="Veneault-Fourrey C."/>
            <person name="LaButti K."/>
            <person name="Lindquist E.A."/>
            <person name="Lipzen A."/>
            <person name="Lundell T."/>
            <person name="Morin E."/>
            <person name="Murat C."/>
            <person name="Riley R."/>
            <person name="Ohm R."/>
            <person name="Sun H."/>
            <person name="Tunlid A."/>
            <person name="Henrissat B."/>
            <person name="Grigoriev I.V."/>
            <person name="Hibbett D.S."/>
            <person name="Martin F."/>
        </authorList>
    </citation>
    <scope>NUCLEOTIDE SEQUENCE [LARGE SCALE GENOMIC DNA]</scope>
    <source>
        <strain evidence="9">Zn</strain>
    </source>
</reference>
<dbReference type="InterPro" id="IPR001128">
    <property type="entry name" value="Cyt_P450"/>
</dbReference>
<keyword evidence="6" id="KW-0503">Monooxygenase</keyword>
<reference evidence="8 9" key="1">
    <citation type="submission" date="2014-04" db="EMBL/GenBank/DDBJ databases">
        <authorList>
            <consortium name="DOE Joint Genome Institute"/>
            <person name="Kuo A."/>
            <person name="Martino E."/>
            <person name="Perotto S."/>
            <person name="Kohler A."/>
            <person name="Nagy L.G."/>
            <person name="Floudas D."/>
            <person name="Copeland A."/>
            <person name="Barry K.W."/>
            <person name="Cichocki N."/>
            <person name="Veneault-Fourrey C."/>
            <person name="LaButti K."/>
            <person name="Lindquist E.A."/>
            <person name="Lipzen A."/>
            <person name="Lundell T."/>
            <person name="Morin E."/>
            <person name="Murat C."/>
            <person name="Sun H."/>
            <person name="Tunlid A."/>
            <person name="Henrissat B."/>
            <person name="Grigoriev I.V."/>
            <person name="Hibbett D.S."/>
            <person name="Martin F."/>
            <person name="Nordberg H.P."/>
            <person name="Cantor M.N."/>
            <person name="Hua S.X."/>
        </authorList>
    </citation>
    <scope>NUCLEOTIDE SEQUENCE [LARGE SCALE GENOMIC DNA]</scope>
    <source>
        <strain evidence="8 9">Zn</strain>
    </source>
</reference>
<dbReference type="OrthoDB" id="1470350at2759"/>
<evidence type="ECO:0000256" key="4">
    <source>
        <dbReference type="ARBA" id="ARBA00023004"/>
    </source>
</evidence>
<evidence type="ECO:0000256" key="7">
    <source>
        <dbReference type="SAM" id="Phobius"/>
    </source>
</evidence>
<comment type="cofactor">
    <cofactor evidence="1 5">
        <name>heme</name>
        <dbReference type="ChEBI" id="CHEBI:30413"/>
    </cofactor>
</comment>
<dbReference type="EMBL" id="KN832870">
    <property type="protein sequence ID" value="KIN08931.1"/>
    <property type="molecule type" value="Genomic_DNA"/>
</dbReference>
<dbReference type="STRING" id="913774.A0A0C3HL22"/>
<gene>
    <name evidence="8" type="ORF">OIDMADRAFT_37907</name>
</gene>
<dbReference type="InterPro" id="IPR002401">
    <property type="entry name" value="Cyt_P450_E_grp-I"/>
</dbReference>
<keyword evidence="9" id="KW-1185">Reference proteome</keyword>
<feature type="transmembrane region" description="Helical" evidence="7">
    <location>
        <begin position="137"/>
        <end position="157"/>
    </location>
</feature>
<evidence type="ECO:0000256" key="3">
    <source>
        <dbReference type="ARBA" id="ARBA00022723"/>
    </source>
</evidence>
<dbReference type="InterPro" id="IPR050121">
    <property type="entry name" value="Cytochrome_P450_monoxygenase"/>
</dbReference>
<accession>A0A0C3HL22</accession>
<keyword evidence="4 5" id="KW-0408">Iron</keyword>
<proteinExistence type="inferred from homology"/>
<name>A0A0C3HL22_OIDMZ</name>
<dbReference type="InParanoid" id="A0A0C3HL22"/>
<evidence type="ECO:0000256" key="2">
    <source>
        <dbReference type="ARBA" id="ARBA00010617"/>
    </source>
</evidence>
<keyword evidence="5 6" id="KW-0349">Heme</keyword>
<dbReference type="PRINTS" id="PR00463">
    <property type="entry name" value="EP450I"/>
</dbReference>
<protein>
    <recommendedName>
        <fullName evidence="10">Cytochrome P450</fullName>
    </recommendedName>
</protein>